<dbReference type="CDD" id="cd16015">
    <property type="entry name" value="LTA_synthase"/>
    <property type="match status" value="1"/>
</dbReference>
<evidence type="ECO:0000256" key="4">
    <source>
        <dbReference type="ARBA" id="ARBA00022692"/>
    </source>
</evidence>
<feature type="transmembrane region" description="Helical" evidence="7">
    <location>
        <begin position="122"/>
        <end position="142"/>
    </location>
</feature>
<dbReference type="Gene3D" id="3.40.720.10">
    <property type="entry name" value="Alkaline Phosphatase, subunit A"/>
    <property type="match status" value="1"/>
</dbReference>
<dbReference type="RefSeq" id="WP_154503605.1">
    <property type="nucleotide sequence ID" value="NZ_VUMN01000007.1"/>
</dbReference>
<comment type="caution">
    <text evidence="9">The sequence shown here is derived from an EMBL/GenBank/DDBJ whole genome shotgun (WGS) entry which is preliminary data.</text>
</comment>
<dbReference type="EMBL" id="VUMN01000007">
    <property type="protein sequence ID" value="MSS58104.1"/>
    <property type="molecule type" value="Genomic_DNA"/>
</dbReference>
<evidence type="ECO:0000256" key="6">
    <source>
        <dbReference type="ARBA" id="ARBA00023136"/>
    </source>
</evidence>
<feature type="transmembrane region" description="Helical" evidence="7">
    <location>
        <begin position="43"/>
        <end position="60"/>
    </location>
</feature>
<accession>A0A7X2NRD3</accession>
<dbReference type="InterPro" id="IPR050448">
    <property type="entry name" value="OpgB/LTA_synthase_biosynth"/>
</dbReference>
<dbReference type="AlphaFoldDB" id="A0A7X2NRD3"/>
<dbReference type="InterPro" id="IPR000917">
    <property type="entry name" value="Sulfatase_N"/>
</dbReference>
<dbReference type="Gene3D" id="3.30.1120.170">
    <property type="match status" value="1"/>
</dbReference>
<comment type="subcellular location">
    <subcellularLocation>
        <location evidence="1">Cell membrane</location>
        <topology evidence="1">Multi-pass membrane protein</topology>
    </subcellularLocation>
</comment>
<sequence>MRLSKSGKRAIRYLLIELAYTFFNVFYFRFVKQTYSVSTAYEAELFSIYLLIAIFLIWFLGPMLNRWFMLLYGEIFNAYLIAQTCYRKAFQSYFRFNTVADLLSEVWGARDSAAEFVSRQDIAVLVIYPAVTILFIVLYFLFERKVFRLRARLLAMAGSCLLFFPAAKHYGAYRGMIEAARAEEDGFQENLTDYYIYNVIPNSNQFVEKFGLIPFAYRDAQTFLNKNVTGKEEKAEIEQFLSQRKEQAADDHTGIFAGKNAFFIQAESFNNAALDEELTPTLWKMYSEGIRIQGFNTPALPGSTSDTEFMANTSLIPSSQGHAVCYTYPTNAYVTTLPGMFTKAGYQAYAYHNNYSTYYNRAVTMLNFGYQEFYDSYRIGVENEASDSEVMNVLKWIYAENEDPWMAYWITYSGHQPYDSETSPGVTAENLARVREKYPDLEDAYAIYLAKNMDLDQCLTDFMQVLSDAGKLDDVVFVLFGDHEAKGLNFYSDGNFYQETGKKYEDSYRYTDLYFYNSAAEPEVYDKVGTVLDLVPTVADLWGFSIDTKTILGNNLFDPDYRGFFFSEWDRWETDDYIWDFMNNTYTFRHPYDEAKAAEEMAYYTKEKQISGEILELDFFADGSYGPSVSNYEDDEEETGQS</sequence>
<name>A0A7X2NRD3_9FIRM</name>
<dbReference type="Proteomes" id="UP000461880">
    <property type="component" value="Unassembled WGS sequence"/>
</dbReference>
<dbReference type="GO" id="GO:0016740">
    <property type="term" value="F:transferase activity"/>
    <property type="evidence" value="ECO:0007669"/>
    <property type="project" value="UniProtKB-KW"/>
</dbReference>
<evidence type="ECO:0000256" key="1">
    <source>
        <dbReference type="ARBA" id="ARBA00004651"/>
    </source>
</evidence>
<keyword evidence="10" id="KW-1185">Reference proteome</keyword>
<keyword evidence="3" id="KW-1003">Cell membrane</keyword>
<evidence type="ECO:0000313" key="10">
    <source>
        <dbReference type="Proteomes" id="UP000461880"/>
    </source>
</evidence>
<dbReference type="InterPro" id="IPR017850">
    <property type="entry name" value="Alkaline_phosphatase_core_sf"/>
</dbReference>
<dbReference type="PANTHER" id="PTHR47371:SF3">
    <property type="entry name" value="PHOSPHOGLYCEROL TRANSFERASE I"/>
    <property type="match status" value="1"/>
</dbReference>
<evidence type="ECO:0000256" key="5">
    <source>
        <dbReference type="ARBA" id="ARBA00022989"/>
    </source>
</evidence>
<evidence type="ECO:0000256" key="3">
    <source>
        <dbReference type="ARBA" id="ARBA00022475"/>
    </source>
</evidence>
<keyword evidence="6 7" id="KW-0472">Membrane</keyword>
<keyword evidence="4 7" id="KW-0812">Transmembrane</keyword>
<dbReference type="SUPFAM" id="SSF53649">
    <property type="entry name" value="Alkaline phosphatase-like"/>
    <property type="match status" value="1"/>
</dbReference>
<gene>
    <name evidence="9" type="ORF">FYJ51_04210</name>
</gene>
<organism evidence="9 10">
    <name type="scientific">Stecheria intestinalis</name>
    <dbReference type="NCBI Taxonomy" id="2606630"/>
    <lineage>
        <taxon>Bacteria</taxon>
        <taxon>Bacillati</taxon>
        <taxon>Bacillota</taxon>
        <taxon>Erysipelotrichia</taxon>
        <taxon>Erysipelotrichales</taxon>
        <taxon>Erysipelotrichaceae</taxon>
        <taxon>Stecheria</taxon>
    </lineage>
</organism>
<dbReference type="GO" id="GO:0016787">
    <property type="term" value="F:hydrolase activity"/>
    <property type="evidence" value="ECO:0007669"/>
    <property type="project" value="UniProtKB-KW"/>
</dbReference>
<evidence type="ECO:0000259" key="8">
    <source>
        <dbReference type="Pfam" id="PF00884"/>
    </source>
</evidence>
<dbReference type="Pfam" id="PF00884">
    <property type="entry name" value="Sulfatase"/>
    <property type="match status" value="1"/>
</dbReference>
<dbReference type="GO" id="GO:0005886">
    <property type="term" value="C:plasma membrane"/>
    <property type="evidence" value="ECO:0007669"/>
    <property type="project" value="UniProtKB-SubCell"/>
</dbReference>
<keyword evidence="9" id="KW-0808">Transferase</keyword>
<keyword evidence="9" id="KW-0378">Hydrolase</keyword>
<reference evidence="9 10" key="1">
    <citation type="submission" date="2019-08" db="EMBL/GenBank/DDBJ databases">
        <title>In-depth cultivation of the pig gut microbiome towards novel bacterial diversity and tailored functional studies.</title>
        <authorList>
            <person name="Wylensek D."/>
            <person name="Hitch T.C.A."/>
            <person name="Clavel T."/>
        </authorList>
    </citation>
    <scope>NUCLEOTIDE SEQUENCE [LARGE SCALE GENOMIC DNA]</scope>
    <source>
        <strain evidence="9 10">Oil+RF-744-GAM-WT-6</strain>
    </source>
</reference>
<feature type="domain" description="Sulfatase N-terminal" evidence="8">
    <location>
        <begin position="260"/>
        <end position="543"/>
    </location>
</feature>
<evidence type="ECO:0000256" key="7">
    <source>
        <dbReference type="SAM" id="Phobius"/>
    </source>
</evidence>
<keyword evidence="5 7" id="KW-1133">Transmembrane helix</keyword>
<proteinExistence type="predicted"/>
<protein>
    <submittedName>
        <fullName evidence="9">Sulfatase-like hydrolase/transferase</fullName>
    </submittedName>
</protein>
<evidence type="ECO:0000313" key="9">
    <source>
        <dbReference type="EMBL" id="MSS58104.1"/>
    </source>
</evidence>
<feature type="transmembrane region" description="Helical" evidence="7">
    <location>
        <begin position="12"/>
        <end position="31"/>
    </location>
</feature>
<dbReference type="PANTHER" id="PTHR47371">
    <property type="entry name" value="LIPOTEICHOIC ACID SYNTHASE"/>
    <property type="match status" value="1"/>
</dbReference>
<evidence type="ECO:0000256" key="2">
    <source>
        <dbReference type="ARBA" id="ARBA00004936"/>
    </source>
</evidence>
<comment type="pathway">
    <text evidence="2">Cell wall biogenesis; lipoteichoic acid biosynthesis.</text>
</comment>